<comment type="caution">
    <text evidence="1">The sequence shown here is derived from an EMBL/GenBank/DDBJ whole genome shotgun (WGS) entry which is preliminary data.</text>
</comment>
<sequence length="42" mass="4743">MASRDQNYQAGETKGRAEVTMHSTYVLFIGRVDLKRVLISSN</sequence>
<proteinExistence type="predicted"/>
<feature type="non-terminal residue" evidence="1">
    <location>
        <position position="1"/>
    </location>
</feature>
<name>A0A6A4MP73_9ERIC</name>
<keyword evidence="2" id="KW-1185">Reference proteome</keyword>
<accession>A0A6A4MP73</accession>
<dbReference type="AlphaFoldDB" id="A0A6A4MP73"/>
<dbReference type="OrthoDB" id="2193576at2759"/>
<protein>
    <submittedName>
        <fullName evidence="1">Uncharacterized protein</fullName>
    </submittedName>
</protein>
<dbReference type="Proteomes" id="UP000428333">
    <property type="component" value="Linkage Group LG01"/>
</dbReference>
<dbReference type="EMBL" id="QEFC01000012">
    <property type="protein sequence ID" value="KAE9467799.1"/>
    <property type="molecule type" value="Genomic_DNA"/>
</dbReference>
<evidence type="ECO:0000313" key="2">
    <source>
        <dbReference type="Proteomes" id="UP000428333"/>
    </source>
</evidence>
<gene>
    <name evidence="1" type="ORF">C3L33_00316</name>
</gene>
<evidence type="ECO:0000313" key="1">
    <source>
        <dbReference type="EMBL" id="KAE9467799.1"/>
    </source>
</evidence>
<reference evidence="1 2" key="1">
    <citation type="journal article" date="2019" name="Genome Biol. Evol.">
        <title>The Rhododendron genome and chromosomal organization provide insight into shared whole-genome duplications across the heath family (Ericaceae).</title>
        <authorList>
            <person name="Soza V.L."/>
            <person name="Lindsley D."/>
            <person name="Waalkes A."/>
            <person name="Ramage E."/>
            <person name="Patwardhan R.P."/>
            <person name="Burton J.N."/>
            <person name="Adey A."/>
            <person name="Kumar A."/>
            <person name="Qiu R."/>
            <person name="Shendure J."/>
            <person name="Hall B."/>
        </authorList>
    </citation>
    <scope>NUCLEOTIDE SEQUENCE [LARGE SCALE GENOMIC DNA]</scope>
    <source>
        <strain evidence="1">RSF 1966-606</strain>
    </source>
</reference>
<organism evidence="1 2">
    <name type="scientific">Rhododendron williamsianum</name>
    <dbReference type="NCBI Taxonomy" id="262921"/>
    <lineage>
        <taxon>Eukaryota</taxon>
        <taxon>Viridiplantae</taxon>
        <taxon>Streptophyta</taxon>
        <taxon>Embryophyta</taxon>
        <taxon>Tracheophyta</taxon>
        <taxon>Spermatophyta</taxon>
        <taxon>Magnoliopsida</taxon>
        <taxon>eudicotyledons</taxon>
        <taxon>Gunneridae</taxon>
        <taxon>Pentapetalae</taxon>
        <taxon>asterids</taxon>
        <taxon>Ericales</taxon>
        <taxon>Ericaceae</taxon>
        <taxon>Ericoideae</taxon>
        <taxon>Rhodoreae</taxon>
        <taxon>Rhododendron</taxon>
    </lineage>
</organism>